<evidence type="ECO:0000313" key="1">
    <source>
        <dbReference type="EMBL" id="KAA6370987.1"/>
    </source>
</evidence>
<proteinExistence type="predicted"/>
<evidence type="ECO:0008006" key="3">
    <source>
        <dbReference type="Google" id="ProtNLM"/>
    </source>
</evidence>
<dbReference type="Proteomes" id="UP000324800">
    <property type="component" value="Unassembled WGS sequence"/>
</dbReference>
<dbReference type="AlphaFoldDB" id="A0A5J4UKQ6"/>
<reference evidence="1 2" key="1">
    <citation type="submission" date="2019-03" db="EMBL/GenBank/DDBJ databases">
        <title>Single cell metagenomics reveals metabolic interactions within the superorganism composed of flagellate Streblomastix strix and complex community of Bacteroidetes bacteria on its surface.</title>
        <authorList>
            <person name="Treitli S.C."/>
            <person name="Kolisko M."/>
            <person name="Husnik F."/>
            <person name="Keeling P."/>
            <person name="Hampl V."/>
        </authorList>
    </citation>
    <scope>NUCLEOTIDE SEQUENCE [LARGE SCALE GENOMIC DNA]</scope>
    <source>
        <strain evidence="1">ST1C</strain>
    </source>
</reference>
<evidence type="ECO:0000313" key="2">
    <source>
        <dbReference type="Proteomes" id="UP000324800"/>
    </source>
</evidence>
<name>A0A5J4UKQ6_9EUKA</name>
<feature type="non-terminal residue" evidence="1">
    <location>
        <position position="121"/>
    </location>
</feature>
<accession>A0A5J4UKQ6</accession>
<gene>
    <name evidence="1" type="ORF">EZS28_033485</name>
</gene>
<protein>
    <recommendedName>
        <fullName evidence="3">Tyr recombinase domain-containing protein</fullName>
    </recommendedName>
</protein>
<dbReference type="EMBL" id="SNRW01014877">
    <property type="protein sequence ID" value="KAA6370987.1"/>
    <property type="molecule type" value="Genomic_DNA"/>
</dbReference>
<sequence length="121" mass="13829">MKPGFIIPEVMAWFTGQHRTPKSSLNKQSRNKTMQQLIFDRELMHDTLSVLTYRAISNCSVVTRKYAHIGIEGFTAYSIKHASTTKLAAMGIQERDLNMFTNHAPDSKSARNYYVFAANRQ</sequence>
<comment type="caution">
    <text evidence="1">The sequence shown here is derived from an EMBL/GenBank/DDBJ whole genome shotgun (WGS) entry which is preliminary data.</text>
</comment>
<organism evidence="1 2">
    <name type="scientific">Streblomastix strix</name>
    <dbReference type="NCBI Taxonomy" id="222440"/>
    <lineage>
        <taxon>Eukaryota</taxon>
        <taxon>Metamonada</taxon>
        <taxon>Preaxostyla</taxon>
        <taxon>Oxymonadida</taxon>
        <taxon>Streblomastigidae</taxon>
        <taxon>Streblomastix</taxon>
    </lineage>
</organism>